<reference evidence="2" key="1">
    <citation type="journal article" date="2019" name="Int. J. Syst. Evol. Microbiol.">
        <title>The Global Catalogue of Microorganisms (GCM) 10K type strain sequencing project: providing services to taxonomists for standard genome sequencing and annotation.</title>
        <authorList>
            <consortium name="The Broad Institute Genomics Platform"/>
            <consortium name="The Broad Institute Genome Sequencing Center for Infectious Disease"/>
            <person name="Wu L."/>
            <person name="Ma J."/>
        </authorList>
    </citation>
    <scope>NUCLEOTIDE SEQUENCE [LARGE SCALE GENOMIC DNA]</scope>
    <source>
        <strain evidence="2">JCM 12762</strain>
    </source>
</reference>
<proteinExistence type="predicted"/>
<gene>
    <name evidence="1" type="ORF">GCM10009655_12180</name>
</gene>
<dbReference type="Gene3D" id="1.10.10.60">
    <property type="entry name" value="Homeodomain-like"/>
    <property type="match status" value="1"/>
</dbReference>
<comment type="caution">
    <text evidence="1">The sequence shown here is derived from an EMBL/GenBank/DDBJ whole genome shotgun (WGS) entry which is preliminary data.</text>
</comment>
<sequence length="147" mass="16478">MIYLLSNNSEVGLTPEKLRGLAQQQGLRETTSEPPVYQVHRLSAQLGADQIDDIVRRHEAGESARSLANECSVAPSALIRLLRERNVVVRQHVVTSDQEEMMVRDYEAGMTTAELEQKHQLSHSTVLRALHRAGVEMRAKAPRRKSA</sequence>
<dbReference type="Proteomes" id="UP001500943">
    <property type="component" value="Unassembled WGS sequence"/>
</dbReference>
<name>A0ABP4G860_9MICO</name>
<dbReference type="EMBL" id="BAAAKW010000023">
    <property type="protein sequence ID" value="GAA1214474.1"/>
    <property type="molecule type" value="Genomic_DNA"/>
</dbReference>
<evidence type="ECO:0000313" key="2">
    <source>
        <dbReference type="Proteomes" id="UP001500943"/>
    </source>
</evidence>
<keyword evidence="2" id="KW-1185">Reference proteome</keyword>
<organism evidence="1 2">
    <name type="scientific">Rhodoglobus aureus</name>
    <dbReference type="NCBI Taxonomy" id="191497"/>
    <lineage>
        <taxon>Bacteria</taxon>
        <taxon>Bacillati</taxon>
        <taxon>Actinomycetota</taxon>
        <taxon>Actinomycetes</taxon>
        <taxon>Micrococcales</taxon>
        <taxon>Microbacteriaceae</taxon>
        <taxon>Rhodoglobus</taxon>
    </lineage>
</organism>
<evidence type="ECO:0000313" key="1">
    <source>
        <dbReference type="EMBL" id="GAA1214474.1"/>
    </source>
</evidence>
<accession>A0ABP4G860</accession>
<protein>
    <submittedName>
        <fullName evidence="1">Uncharacterized protein</fullName>
    </submittedName>
</protein>